<dbReference type="InterPro" id="IPR052067">
    <property type="entry name" value="Metal_resp_HTH_trans_reg"/>
</dbReference>
<dbReference type="PANTHER" id="PTHR35790:SF4">
    <property type="entry name" value="HTH-TYPE TRANSCRIPTIONAL REGULATOR PCHR"/>
    <property type="match status" value="1"/>
</dbReference>
<evidence type="ECO:0000256" key="1">
    <source>
        <dbReference type="ARBA" id="ARBA00023015"/>
    </source>
</evidence>
<dbReference type="Proteomes" id="UP000319980">
    <property type="component" value="Unassembled WGS sequence"/>
</dbReference>
<dbReference type="PROSITE" id="PS50995">
    <property type="entry name" value="HTH_MARR_2"/>
    <property type="match status" value="1"/>
</dbReference>
<dbReference type="Gene3D" id="1.10.10.10">
    <property type="entry name" value="Winged helix-like DNA-binding domain superfamily/Winged helix DNA-binding domain"/>
    <property type="match status" value="1"/>
</dbReference>
<dbReference type="InterPro" id="IPR036388">
    <property type="entry name" value="WH-like_DNA-bd_sf"/>
</dbReference>
<evidence type="ECO:0000313" key="6">
    <source>
        <dbReference type="Proteomes" id="UP000319980"/>
    </source>
</evidence>
<dbReference type="PRINTS" id="PR00598">
    <property type="entry name" value="HTHMARR"/>
</dbReference>
<dbReference type="RefSeq" id="WP_146388788.1">
    <property type="nucleotide sequence ID" value="NZ_VOHK01000006.1"/>
</dbReference>
<dbReference type="GO" id="GO:0003677">
    <property type="term" value="F:DNA binding"/>
    <property type="evidence" value="ECO:0007669"/>
    <property type="project" value="UniProtKB-KW"/>
</dbReference>
<protein>
    <submittedName>
        <fullName evidence="5">MarR family transcriptional regulator</fullName>
    </submittedName>
</protein>
<keyword evidence="6" id="KW-1185">Reference proteome</keyword>
<dbReference type="InterPro" id="IPR023187">
    <property type="entry name" value="Tscrpt_reg_MarR-type_CS"/>
</dbReference>
<gene>
    <name evidence="5" type="ORF">FQY83_15040</name>
</gene>
<evidence type="ECO:0000259" key="4">
    <source>
        <dbReference type="PROSITE" id="PS50995"/>
    </source>
</evidence>
<dbReference type="PROSITE" id="PS01117">
    <property type="entry name" value="HTH_MARR_1"/>
    <property type="match status" value="1"/>
</dbReference>
<name>A0A5C5TZH3_9GAMM</name>
<evidence type="ECO:0000313" key="5">
    <source>
        <dbReference type="EMBL" id="TWT18685.1"/>
    </source>
</evidence>
<dbReference type="EMBL" id="VOHK01000006">
    <property type="protein sequence ID" value="TWT18685.1"/>
    <property type="molecule type" value="Genomic_DNA"/>
</dbReference>
<keyword evidence="1" id="KW-0805">Transcription regulation</keyword>
<reference evidence="5 6" key="1">
    <citation type="journal article" date="2008" name="Int. J. Syst. Evol. Microbiol.">
        <title>Luteimonas marina sp. nov., isolated from seawater.</title>
        <authorList>
            <person name="Baik K.S."/>
            <person name="Park S.C."/>
            <person name="Kim M.S."/>
            <person name="Kim E.M."/>
            <person name="Park C."/>
            <person name="Chun J."/>
            <person name="Seong C.N."/>
        </authorList>
    </citation>
    <scope>NUCLEOTIDE SEQUENCE [LARGE SCALE GENOMIC DNA]</scope>
    <source>
        <strain evidence="5 6">FR1330</strain>
    </source>
</reference>
<dbReference type="SUPFAM" id="SSF46785">
    <property type="entry name" value="Winged helix' DNA-binding domain"/>
    <property type="match status" value="1"/>
</dbReference>
<dbReference type="GO" id="GO:0003700">
    <property type="term" value="F:DNA-binding transcription factor activity"/>
    <property type="evidence" value="ECO:0007669"/>
    <property type="project" value="InterPro"/>
</dbReference>
<evidence type="ECO:0000256" key="3">
    <source>
        <dbReference type="ARBA" id="ARBA00023163"/>
    </source>
</evidence>
<sequence>MSEPTAQPASVTFDLEHLLPYRLSVLSNRVSNAISSEYHRRFGLAITEWRVMAVLGRFPGLSAREVTERTAMDKVAVSRAVARLLERGLVQREIHGDDRRRSVLTLSEAGYSVHAEVAPMVLACESNLLSPLSEDERATLDRLIEKLAGPGMEEMLRHI</sequence>
<dbReference type="InterPro" id="IPR000835">
    <property type="entry name" value="HTH_MarR-typ"/>
</dbReference>
<keyword evidence="3" id="KW-0804">Transcription</keyword>
<feature type="domain" description="HTH marR-type" evidence="4">
    <location>
        <begin position="16"/>
        <end position="149"/>
    </location>
</feature>
<proteinExistence type="predicted"/>
<dbReference type="PANTHER" id="PTHR35790">
    <property type="entry name" value="HTH-TYPE TRANSCRIPTIONAL REGULATOR PCHR"/>
    <property type="match status" value="1"/>
</dbReference>
<dbReference type="SMART" id="SM00347">
    <property type="entry name" value="HTH_MARR"/>
    <property type="match status" value="1"/>
</dbReference>
<dbReference type="OrthoDB" id="8906692at2"/>
<accession>A0A5C5TZH3</accession>
<organism evidence="5 6">
    <name type="scientific">Luteimonas marina</name>
    <dbReference type="NCBI Taxonomy" id="488485"/>
    <lineage>
        <taxon>Bacteria</taxon>
        <taxon>Pseudomonadati</taxon>
        <taxon>Pseudomonadota</taxon>
        <taxon>Gammaproteobacteria</taxon>
        <taxon>Lysobacterales</taxon>
        <taxon>Lysobacteraceae</taxon>
        <taxon>Luteimonas</taxon>
    </lineage>
</organism>
<comment type="caution">
    <text evidence="5">The sequence shown here is derived from an EMBL/GenBank/DDBJ whole genome shotgun (WGS) entry which is preliminary data.</text>
</comment>
<dbReference type="InterPro" id="IPR036390">
    <property type="entry name" value="WH_DNA-bd_sf"/>
</dbReference>
<dbReference type="AlphaFoldDB" id="A0A5C5TZH3"/>
<evidence type="ECO:0000256" key="2">
    <source>
        <dbReference type="ARBA" id="ARBA00023125"/>
    </source>
</evidence>
<dbReference type="Pfam" id="PF12802">
    <property type="entry name" value="MarR_2"/>
    <property type="match status" value="1"/>
</dbReference>
<keyword evidence="2" id="KW-0238">DNA-binding</keyword>